<feature type="domain" description="Fumarylacetoacetase N-terminal" evidence="2">
    <location>
        <begin position="1"/>
        <end position="75"/>
    </location>
</feature>
<evidence type="ECO:0000259" key="1">
    <source>
        <dbReference type="Pfam" id="PF01557"/>
    </source>
</evidence>
<keyword evidence="3" id="KW-0378">Hydrolase</keyword>
<dbReference type="InterPro" id="IPR011234">
    <property type="entry name" value="Fumarylacetoacetase-like_C"/>
</dbReference>
<accession>A0AAJ6BMD1</accession>
<dbReference type="AlphaFoldDB" id="A0AAJ6BMD1"/>
<dbReference type="InterPro" id="IPR041072">
    <property type="entry name" value="FAA_hydro_N"/>
</dbReference>
<dbReference type="EMBL" id="CP119316">
    <property type="protein sequence ID" value="WEK46314.1"/>
    <property type="molecule type" value="Genomic_DNA"/>
</dbReference>
<dbReference type="Gene3D" id="3.90.850.10">
    <property type="entry name" value="Fumarylacetoacetase-like, C-terminal domain"/>
    <property type="match status" value="1"/>
</dbReference>
<dbReference type="Pfam" id="PF18288">
    <property type="entry name" value="FAA_hydro_N_2"/>
    <property type="match status" value="1"/>
</dbReference>
<proteinExistence type="predicted"/>
<evidence type="ECO:0000313" key="3">
    <source>
        <dbReference type="EMBL" id="WEK46314.1"/>
    </source>
</evidence>
<name>A0AAJ6BMD1_9SPHN</name>
<dbReference type="PANTHER" id="PTHR43211:SF1">
    <property type="entry name" value="BLL6422 PROTEIN"/>
    <property type="match status" value="1"/>
</dbReference>
<dbReference type="SUPFAM" id="SSF56529">
    <property type="entry name" value="FAH"/>
    <property type="match status" value="1"/>
</dbReference>
<dbReference type="InterPro" id="IPR036663">
    <property type="entry name" value="Fumarylacetoacetase_C_sf"/>
</dbReference>
<dbReference type="PANTHER" id="PTHR43211">
    <property type="entry name" value="FUMARYLACETOACETATE HYDROLASE"/>
    <property type="match status" value="1"/>
</dbReference>
<feature type="domain" description="Fumarylacetoacetase-like C-terminal" evidence="1">
    <location>
        <begin position="80"/>
        <end position="319"/>
    </location>
</feature>
<dbReference type="GO" id="GO:0016787">
    <property type="term" value="F:hydrolase activity"/>
    <property type="evidence" value="ECO:0007669"/>
    <property type="project" value="UniProtKB-KW"/>
</dbReference>
<dbReference type="KEGG" id="acob:P0Y56_15065"/>
<sequence length="325" mass="34770">MRLATRLNGSSDGELVVVSGDGTRCVPAGEKWPNLLSAIADWNAAERDLRALAARAEAGEGEALAPATLCAPLPRSWQWLDGSAFKAHADLMQVAFATEPIESGKPLMYQGLSDRFYGPSDDIPFVSESDGIDFEGEFAVIVDAVPMGTAAAEAFGHIKLVVQLNDWSLRALAVPEMKTGFGWIQAKPACSMAPFAVTPDELNEDWQDGRVCLDLLIDWNGKSFGRANGREMAFGFHELVAHAAATRDLVAGTIIGSGTVANADYANVGSSCISERRAIEIIADGKPTTEFMRFGDTCRMQASTAEGRAIFGTIEQTVVQHLGET</sequence>
<dbReference type="Pfam" id="PF01557">
    <property type="entry name" value="FAA_hydrolase"/>
    <property type="match status" value="1"/>
</dbReference>
<organism evidence="3 4">
    <name type="scientific">Candidatus Andeanibacterium colombiense</name>
    <dbReference type="NCBI Taxonomy" id="3121345"/>
    <lineage>
        <taxon>Bacteria</taxon>
        <taxon>Pseudomonadati</taxon>
        <taxon>Pseudomonadota</taxon>
        <taxon>Alphaproteobacteria</taxon>
        <taxon>Sphingomonadales</taxon>
        <taxon>Sphingomonadaceae</taxon>
        <taxon>Candidatus Andeanibacterium</taxon>
    </lineage>
</organism>
<reference evidence="3" key="1">
    <citation type="submission" date="2023-03" db="EMBL/GenBank/DDBJ databases">
        <title>Andean soil-derived lignocellulolytic bacterial consortium as a source of novel taxa and putative plastic-active enzymes.</title>
        <authorList>
            <person name="Diaz-Garcia L."/>
            <person name="Chuvochina M."/>
            <person name="Feuerriegel G."/>
            <person name="Bunk B."/>
            <person name="Sproer C."/>
            <person name="Streit W.R."/>
            <person name="Rodriguez L.M."/>
            <person name="Overmann J."/>
            <person name="Jimenez D.J."/>
        </authorList>
    </citation>
    <scope>NUCLEOTIDE SEQUENCE</scope>
    <source>
        <strain evidence="3">MAG 26</strain>
    </source>
</reference>
<evidence type="ECO:0000313" key="4">
    <source>
        <dbReference type="Proteomes" id="UP001218362"/>
    </source>
</evidence>
<dbReference type="Proteomes" id="UP001218362">
    <property type="component" value="Chromosome"/>
</dbReference>
<protein>
    <submittedName>
        <fullName evidence="3">Fumarylacetoacetate hydrolase family protein</fullName>
    </submittedName>
</protein>
<evidence type="ECO:0000259" key="2">
    <source>
        <dbReference type="Pfam" id="PF18288"/>
    </source>
</evidence>
<gene>
    <name evidence="3" type="ORF">P0Y56_15065</name>
</gene>